<dbReference type="InterPro" id="IPR057499">
    <property type="entry name" value="Kelch_FKB95"/>
</dbReference>
<dbReference type="SMART" id="SM00256">
    <property type="entry name" value="FBOX"/>
    <property type="match status" value="1"/>
</dbReference>
<dbReference type="InterPro" id="IPR001810">
    <property type="entry name" value="F-box_dom"/>
</dbReference>
<reference evidence="3 4" key="1">
    <citation type="submission" date="2022-03" db="EMBL/GenBank/DDBJ databases">
        <authorList>
            <person name="Macdonald S."/>
            <person name="Ahmed S."/>
            <person name="Newling K."/>
        </authorList>
    </citation>
    <scope>NUCLEOTIDE SEQUENCE [LARGE SCALE GENOMIC DNA]</scope>
</reference>
<dbReference type="PROSITE" id="PS50181">
    <property type="entry name" value="FBOX"/>
    <property type="match status" value="1"/>
</dbReference>
<keyword evidence="4" id="KW-1185">Reference proteome</keyword>
<dbReference type="InterPro" id="IPR015915">
    <property type="entry name" value="Kelch-typ_b-propeller"/>
</dbReference>
<gene>
    <name evidence="3" type="ORF">ERUC_LOCUS25737</name>
</gene>
<feature type="region of interest" description="Disordered" evidence="1">
    <location>
        <begin position="1"/>
        <end position="25"/>
    </location>
</feature>
<evidence type="ECO:0000313" key="3">
    <source>
        <dbReference type="EMBL" id="CAH8359981.1"/>
    </source>
</evidence>
<dbReference type="InterPro" id="IPR036047">
    <property type="entry name" value="F-box-like_dom_sf"/>
</dbReference>
<dbReference type="PANTHER" id="PTHR24414">
    <property type="entry name" value="F-BOX/KELCH-REPEAT PROTEIN SKIP4"/>
    <property type="match status" value="1"/>
</dbReference>
<sequence>MMGNDEQPQENKNTNPPTPLNLQTHSFSSLPDEIAENILARVSRCNYPTLSLVSRRIPSLLSSPGLYQTRSLLRTTEPCLYLCLKHSEDQPPKCFTLWMKPVAETLTEDDNHLLPHEDDDNPLPHGDYSLFPVPSSTNPTLVPYYCMVAVGSELYIIGGSYETPSSAVRILDCRSHTWRDGPSMLAARMCVYAVLLDEKIYVMGRRGTSESLAWIEVLDLKTQTWRHVPSHGDNYDWFVINVFEGKMYAIAQEKSYAYDPQESRWEVVETHSGFRFINDWCVIDDVMYCFSISGYCMWFDSKTRDWINVKGSDLEVLRTHKTWRYV</sequence>
<dbReference type="AlphaFoldDB" id="A0ABC8KME3"/>
<organism evidence="3 4">
    <name type="scientific">Eruca vesicaria subsp. sativa</name>
    <name type="common">Garden rocket</name>
    <name type="synonym">Eruca sativa</name>
    <dbReference type="NCBI Taxonomy" id="29727"/>
    <lineage>
        <taxon>Eukaryota</taxon>
        <taxon>Viridiplantae</taxon>
        <taxon>Streptophyta</taxon>
        <taxon>Embryophyta</taxon>
        <taxon>Tracheophyta</taxon>
        <taxon>Spermatophyta</taxon>
        <taxon>Magnoliopsida</taxon>
        <taxon>eudicotyledons</taxon>
        <taxon>Gunneridae</taxon>
        <taxon>Pentapetalae</taxon>
        <taxon>rosids</taxon>
        <taxon>malvids</taxon>
        <taxon>Brassicales</taxon>
        <taxon>Brassicaceae</taxon>
        <taxon>Brassiceae</taxon>
        <taxon>Eruca</taxon>
    </lineage>
</organism>
<dbReference type="Pfam" id="PF00646">
    <property type="entry name" value="F-box"/>
    <property type="match status" value="1"/>
</dbReference>
<dbReference type="InterPro" id="IPR050354">
    <property type="entry name" value="F-box/kelch-repeat_ARATH"/>
</dbReference>
<protein>
    <recommendedName>
        <fullName evidence="2">F-box domain-containing protein</fullName>
    </recommendedName>
</protein>
<comment type="caution">
    <text evidence="3">The sequence shown here is derived from an EMBL/GenBank/DDBJ whole genome shotgun (WGS) entry which is preliminary data.</text>
</comment>
<evidence type="ECO:0000313" key="4">
    <source>
        <dbReference type="Proteomes" id="UP001642260"/>
    </source>
</evidence>
<proteinExistence type="predicted"/>
<dbReference type="CDD" id="cd22152">
    <property type="entry name" value="F-box_AtAFR-like"/>
    <property type="match status" value="1"/>
</dbReference>
<dbReference type="SMART" id="SM00612">
    <property type="entry name" value="Kelch"/>
    <property type="match status" value="1"/>
</dbReference>
<dbReference type="PANTHER" id="PTHR24414:SF80">
    <property type="entry name" value="F-BOX DOMAIN-CONTAINING PROTEIN"/>
    <property type="match status" value="1"/>
</dbReference>
<accession>A0ABC8KME3</accession>
<dbReference type="SUPFAM" id="SSF117281">
    <property type="entry name" value="Kelch motif"/>
    <property type="match status" value="1"/>
</dbReference>
<dbReference type="SUPFAM" id="SSF81383">
    <property type="entry name" value="F-box domain"/>
    <property type="match status" value="1"/>
</dbReference>
<dbReference type="Pfam" id="PF25210">
    <property type="entry name" value="Kelch_FKB95"/>
    <property type="match status" value="1"/>
</dbReference>
<dbReference type="EMBL" id="CAKOAT010275155">
    <property type="protein sequence ID" value="CAH8359981.1"/>
    <property type="molecule type" value="Genomic_DNA"/>
</dbReference>
<dbReference type="Gene3D" id="2.120.10.80">
    <property type="entry name" value="Kelch-type beta propeller"/>
    <property type="match status" value="1"/>
</dbReference>
<dbReference type="InterPro" id="IPR006652">
    <property type="entry name" value="Kelch_1"/>
</dbReference>
<evidence type="ECO:0000256" key="1">
    <source>
        <dbReference type="SAM" id="MobiDB-lite"/>
    </source>
</evidence>
<evidence type="ECO:0000259" key="2">
    <source>
        <dbReference type="PROSITE" id="PS50181"/>
    </source>
</evidence>
<feature type="domain" description="F-box" evidence="2">
    <location>
        <begin position="24"/>
        <end position="70"/>
    </location>
</feature>
<name>A0ABC8KME3_ERUVS</name>
<dbReference type="Proteomes" id="UP001642260">
    <property type="component" value="Unassembled WGS sequence"/>
</dbReference>